<evidence type="ECO:0000256" key="6">
    <source>
        <dbReference type="ARBA" id="ARBA00022927"/>
    </source>
</evidence>
<evidence type="ECO:0000256" key="3">
    <source>
        <dbReference type="ARBA" id="ARBA00022448"/>
    </source>
</evidence>
<feature type="transmembrane region" description="Helical" evidence="10">
    <location>
        <begin position="124"/>
        <end position="146"/>
    </location>
</feature>
<proteinExistence type="inferred from homology"/>
<feature type="compositionally biased region" description="Acidic residues" evidence="9">
    <location>
        <begin position="30"/>
        <end position="43"/>
    </location>
</feature>
<dbReference type="GO" id="GO:0015833">
    <property type="term" value="P:peptide transport"/>
    <property type="evidence" value="ECO:0007669"/>
    <property type="project" value="UniProtKB-KW"/>
</dbReference>
<evidence type="ECO:0000313" key="11">
    <source>
        <dbReference type="EMBL" id="KAL2512593.1"/>
    </source>
</evidence>
<dbReference type="AlphaFoldDB" id="A0ABD1TIN7"/>
<evidence type="ECO:0000256" key="1">
    <source>
        <dbReference type="ARBA" id="ARBA00004141"/>
    </source>
</evidence>
<dbReference type="GO" id="GO:0016020">
    <property type="term" value="C:membrane"/>
    <property type="evidence" value="ECO:0007669"/>
    <property type="project" value="UniProtKB-SubCell"/>
</dbReference>
<comment type="similarity">
    <text evidence="2">Belongs to the oligopeptide OPT transporter (TC 2.A.67.1) family.</text>
</comment>
<keyword evidence="6" id="KW-0653">Protein transport</keyword>
<comment type="caution">
    <text evidence="11">The sequence shown here is derived from an EMBL/GenBank/DDBJ whole genome shotgun (WGS) entry which is preliminary data.</text>
</comment>
<reference evidence="12" key="1">
    <citation type="submission" date="2024-07" db="EMBL/GenBank/DDBJ databases">
        <title>Two chromosome-level genome assemblies of Korean endemic species Abeliophyllum distichum and Forsythia ovata (Oleaceae).</title>
        <authorList>
            <person name="Jang H."/>
        </authorList>
    </citation>
    <scope>NUCLEOTIDE SEQUENCE [LARGE SCALE GENOMIC DNA]</scope>
</reference>
<keyword evidence="7 10" id="KW-1133">Transmembrane helix</keyword>
<gene>
    <name evidence="11" type="ORF">Adt_18193</name>
</gene>
<dbReference type="Pfam" id="PF03169">
    <property type="entry name" value="OPT"/>
    <property type="match status" value="1"/>
</dbReference>
<feature type="transmembrane region" description="Helical" evidence="10">
    <location>
        <begin position="77"/>
        <end position="95"/>
    </location>
</feature>
<feature type="compositionally biased region" description="Basic and acidic residues" evidence="9">
    <location>
        <begin position="1"/>
        <end position="13"/>
    </location>
</feature>
<dbReference type="Proteomes" id="UP001604336">
    <property type="component" value="Unassembled WGS sequence"/>
</dbReference>
<evidence type="ECO:0000256" key="4">
    <source>
        <dbReference type="ARBA" id="ARBA00022692"/>
    </source>
</evidence>
<comment type="subcellular location">
    <subcellularLocation>
        <location evidence="1">Membrane</location>
        <topology evidence="1">Multi-pass membrane protein</topology>
    </subcellularLocation>
</comment>
<dbReference type="EMBL" id="JBFOLK010000005">
    <property type="protein sequence ID" value="KAL2512593.1"/>
    <property type="molecule type" value="Genomic_DNA"/>
</dbReference>
<keyword evidence="3" id="KW-0813">Transport</keyword>
<keyword evidence="5" id="KW-0571">Peptide transport</keyword>
<organism evidence="11 12">
    <name type="scientific">Abeliophyllum distichum</name>
    <dbReference type="NCBI Taxonomy" id="126358"/>
    <lineage>
        <taxon>Eukaryota</taxon>
        <taxon>Viridiplantae</taxon>
        <taxon>Streptophyta</taxon>
        <taxon>Embryophyta</taxon>
        <taxon>Tracheophyta</taxon>
        <taxon>Spermatophyta</taxon>
        <taxon>Magnoliopsida</taxon>
        <taxon>eudicotyledons</taxon>
        <taxon>Gunneridae</taxon>
        <taxon>Pentapetalae</taxon>
        <taxon>asterids</taxon>
        <taxon>lamiids</taxon>
        <taxon>Lamiales</taxon>
        <taxon>Oleaceae</taxon>
        <taxon>Forsythieae</taxon>
        <taxon>Abeliophyllum</taxon>
    </lineage>
</organism>
<dbReference type="InterPro" id="IPR004648">
    <property type="entry name" value="Oligpept_transpt"/>
</dbReference>
<evidence type="ECO:0000256" key="5">
    <source>
        <dbReference type="ARBA" id="ARBA00022856"/>
    </source>
</evidence>
<evidence type="ECO:0000313" key="12">
    <source>
        <dbReference type="Proteomes" id="UP001604336"/>
    </source>
</evidence>
<evidence type="ECO:0000256" key="9">
    <source>
        <dbReference type="SAM" id="MobiDB-lite"/>
    </source>
</evidence>
<evidence type="ECO:0000256" key="8">
    <source>
        <dbReference type="ARBA" id="ARBA00023136"/>
    </source>
</evidence>
<feature type="region of interest" description="Disordered" evidence="9">
    <location>
        <begin position="1"/>
        <end position="43"/>
    </location>
</feature>
<protein>
    <submittedName>
        <fullName evidence="11">Oligopeptide transporter 2</fullName>
    </submittedName>
</protein>
<keyword evidence="8 10" id="KW-0472">Membrane</keyword>
<sequence>MVARTRGVERRQETGSPTKDSADPHREKEQEQDEENEDEDEDDESLWTFRVMFLGSISCVALSILNKYFLFQTTQCIMAMVSALVILYPLGHIMAKVLPKRKVYFPILRLEFSLNPGPFDVREYALISIFANTGAVYSGITSYSVMFELS</sequence>
<evidence type="ECO:0000256" key="7">
    <source>
        <dbReference type="ARBA" id="ARBA00022989"/>
    </source>
</evidence>
<accession>A0ABD1TIN7</accession>
<dbReference type="GO" id="GO:0015031">
    <property type="term" value="P:protein transport"/>
    <property type="evidence" value="ECO:0007669"/>
    <property type="project" value="UniProtKB-KW"/>
</dbReference>
<evidence type="ECO:0000256" key="10">
    <source>
        <dbReference type="SAM" id="Phobius"/>
    </source>
</evidence>
<keyword evidence="12" id="KW-1185">Reference proteome</keyword>
<dbReference type="InterPro" id="IPR004813">
    <property type="entry name" value="OPT"/>
</dbReference>
<keyword evidence="4 10" id="KW-0812">Transmembrane</keyword>
<dbReference type="PANTHER" id="PTHR22601">
    <property type="entry name" value="ISP4 LIKE PROTEIN"/>
    <property type="match status" value="1"/>
</dbReference>
<name>A0ABD1TIN7_9LAMI</name>
<evidence type="ECO:0000256" key="2">
    <source>
        <dbReference type="ARBA" id="ARBA00005484"/>
    </source>
</evidence>
<feature type="compositionally biased region" description="Basic and acidic residues" evidence="9">
    <location>
        <begin position="20"/>
        <end position="29"/>
    </location>
</feature>